<organism evidence="1 2">
    <name type="scientific">Jilunia laotingensis</name>
    <dbReference type="NCBI Taxonomy" id="2763675"/>
    <lineage>
        <taxon>Bacteria</taxon>
        <taxon>Pseudomonadati</taxon>
        <taxon>Bacteroidota</taxon>
        <taxon>Bacteroidia</taxon>
        <taxon>Bacteroidales</taxon>
        <taxon>Bacteroidaceae</taxon>
        <taxon>Jilunia</taxon>
    </lineage>
</organism>
<protein>
    <submittedName>
        <fullName evidence="1">Uncharacterized protein</fullName>
    </submittedName>
</protein>
<dbReference type="Proteomes" id="UP000651085">
    <property type="component" value="Unassembled WGS sequence"/>
</dbReference>
<keyword evidence="2" id="KW-1185">Reference proteome</keyword>
<dbReference type="RefSeq" id="WP_262435429.1">
    <property type="nucleotide sequence ID" value="NZ_JACRTF010000001.1"/>
</dbReference>
<accession>A0A926F6N8</accession>
<gene>
    <name evidence="1" type="ORF">H8744_14030</name>
</gene>
<evidence type="ECO:0000313" key="2">
    <source>
        <dbReference type="Proteomes" id="UP000651085"/>
    </source>
</evidence>
<evidence type="ECO:0000313" key="1">
    <source>
        <dbReference type="EMBL" id="MBC8594336.1"/>
    </source>
</evidence>
<dbReference type="AlphaFoldDB" id="A0A926F6N8"/>
<name>A0A926F6N8_9BACT</name>
<comment type="caution">
    <text evidence="1">The sequence shown here is derived from an EMBL/GenBank/DDBJ whole genome shotgun (WGS) entry which is preliminary data.</text>
</comment>
<proteinExistence type="predicted"/>
<reference evidence="1" key="1">
    <citation type="submission" date="2020-08" db="EMBL/GenBank/DDBJ databases">
        <title>Genome public.</title>
        <authorList>
            <person name="Liu C."/>
            <person name="Sun Q."/>
        </authorList>
    </citation>
    <scope>NUCLEOTIDE SEQUENCE</scope>
    <source>
        <strain evidence="1">N12</strain>
    </source>
</reference>
<dbReference type="EMBL" id="JACRTF010000001">
    <property type="protein sequence ID" value="MBC8594336.1"/>
    <property type="molecule type" value="Genomic_DNA"/>
</dbReference>
<sequence>MKKTIGIISIYLLFLLVGKHVHLQNVCTLFDIDLWRQGMSNTNSSDNFYFDEMKGTFKPSLHIFLPVPESAMGRVIAVCPGSGWGIREEGGCPNDGCNNIPYNKTINV</sequence>